<reference evidence="2" key="1">
    <citation type="submission" date="2018-10" db="EMBL/GenBank/DDBJ databases">
        <title>Hidden diversity of soil giant viruses.</title>
        <authorList>
            <person name="Schulz F."/>
            <person name="Alteio L."/>
            <person name="Goudeau D."/>
            <person name="Ryan E.M."/>
            <person name="Malmstrom R.R."/>
            <person name="Blanchard J."/>
            <person name="Woyke T."/>
        </authorList>
    </citation>
    <scope>NUCLEOTIDE SEQUENCE</scope>
    <source>
        <strain evidence="2">TEV1</strain>
    </source>
</reference>
<gene>
    <name evidence="2" type="ORF">Terrestrivirus3_152</name>
</gene>
<evidence type="ECO:0000256" key="1">
    <source>
        <dbReference type="SAM" id="MobiDB-lite"/>
    </source>
</evidence>
<sequence length="82" mass="8908">MSLKSIPVHNINVPNGGPQMPMTIPPDQPIFSSYTGNQVGVGFIPFGTPSDAPFGNKNYGMNFHVVEFNPANGSFMAHDSRW</sequence>
<proteinExistence type="predicted"/>
<feature type="region of interest" description="Disordered" evidence="1">
    <location>
        <begin position="1"/>
        <end position="25"/>
    </location>
</feature>
<dbReference type="EMBL" id="MK071981">
    <property type="protein sequence ID" value="AYV75883.1"/>
    <property type="molecule type" value="Genomic_DNA"/>
</dbReference>
<evidence type="ECO:0000313" key="2">
    <source>
        <dbReference type="EMBL" id="AYV75883.1"/>
    </source>
</evidence>
<organism evidence="2">
    <name type="scientific">Terrestrivirus sp</name>
    <dbReference type="NCBI Taxonomy" id="2487775"/>
    <lineage>
        <taxon>Viruses</taxon>
        <taxon>Varidnaviria</taxon>
        <taxon>Bamfordvirae</taxon>
        <taxon>Nucleocytoviricota</taxon>
        <taxon>Megaviricetes</taxon>
        <taxon>Imitervirales</taxon>
        <taxon>Mimiviridae</taxon>
        <taxon>Klosneuvirinae</taxon>
    </lineage>
</organism>
<name>A0A3G4ZQJ5_9VIRU</name>
<accession>A0A3G4ZQJ5</accession>
<protein>
    <submittedName>
        <fullName evidence="2">Uncharacterized protein</fullName>
    </submittedName>
</protein>